<evidence type="ECO:0000313" key="1">
    <source>
        <dbReference type="EMBL" id="EAA15550.1"/>
    </source>
</evidence>
<comment type="caution">
    <text evidence="1">The sequence shown here is derived from an EMBL/GenBank/DDBJ whole genome shotgun (WGS) entry which is preliminary data.</text>
</comment>
<name>Q7RI47_PLAYO</name>
<feature type="non-terminal residue" evidence="1">
    <location>
        <position position="1"/>
    </location>
</feature>
<dbReference type="InParanoid" id="Q7RI47"/>
<keyword evidence="2" id="KW-1185">Reference proteome</keyword>
<evidence type="ECO:0000313" key="2">
    <source>
        <dbReference type="Proteomes" id="UP000008553"/>
    </source>
</evidence>
<gene>
    <name evidence="1" type="ORF">PY03783</name>
</gene>
<dbReference type="PaxDb" id="73239-Q7RI47"/>
<sequence>KNKIQINYNIIYII</sequence>
<protein>
    <submittedName>
        <fullName evidence="1">Uncharacterized protein</fullName>
    </submittedName>
</protein>
<dbReference type="Proteomes" id="UP000008553">
    <property type="component" value="Unassembled WGS sequence"/>
</dbReference>
<accession>Q7RI47</accession>
<reference evidence="1 2" key="1">
    <citation type="journal article" date="2002" name="Nature">
        <title>Genome sequence and comparative analysis of the model rodent malaria parasite Plasmodium yoelii yoelii.</title>
        <authorList>
            <person name="Carlton J.M."/>
            <person name="Angiuoli S.V."/>
            <person name="Suh B.B."/>
            <person name="Kooij T.W."/>
            <person name="Pertea M."/>
            <person name="Silva J.C."/>
            <person name="Ermolaeva M.D."/>
            <person name="Allen J.E."/>
            <person name="Selengut J.D."/>
            <person name="Koo H.L."/>
            <person name="Peterson J.D."/>
            <person name="Pop M."/>
            <person name="Kosack D.S."/>
            <person name="Shumway M.F."/>
            <person name="Bidwell S.L."/>
            <person name="Shallom S.J."/>
            <person name="van Aken S.E."/>
            <person name="Riedmuller S.B."/>
            <person name="Feldblyum T.V."/>
            <person name="Cho J.K."/>
            <person name="Quackenbush J."/>
            <person name="Sedegah M."/>
            <person name="Shoaibi A."/>
            <person name="Cummings L.M."/>
            <person name="Florens L."/>
            <person name="Yates J.R."/>
            <person name="Raine J.D."/>
            <person name="Sinden R.E."/>
            <person name="Harris M.A."/>
            <person name="Cunningham D.A."/>
            <person name="Preiser P.R."/>
            <person name="Bergman L.W."/>
            <person name="Vaidya A.B."/>
            <person name="van Lin L.H."/>
            <person name="Janse C.J."/>
            <person name="Waters A.P."/>
            <person name="Smith H.O."/>
            <person name="White O.R."/>
            <person name="Salzberg S.L."/>
            <person name="Venter J.C."/>
            <person name="Fraser C.M."/>
            <person name="Hoffman S.L."/>
            <person name="Gardner M.J."/>
            <person name="Carucci D.J."/>
        </authorList>
    </citation>
    <scope>NUCLEOTIDE SEQUENCE [LARGE SCALE GENOMIC DNA]</scope>
    <source>
        <strain evidence="1 2">17XNL</strain>
    </source>
</reference>
<organism evidence="1 2">
    <name type="scientific">Plasmodium yoelii yoelii</name>
    <dbReference type="NCBI Taxonomy" id="73239"/>
    <lineage>
        <taxon>Eukaryota</taxon>
        <taxon>Sar</taxon>
        <taxon>Alveolata</taxon>
        <taxon>Apicomplexa</taxon>
        <taxon>Aconoidasida</taxon>
        <taxon>Haemosporida</taxon>
        <taxon>Plasmodiidae</taxon>
        <taxon>Plasmodium</taxon>
        <taxon>Plasmodium (Vinckeia)</taxon>
    </lineage>
</organism>
<proteinExistence type="predicted"/>
<dbReference type="EMBL" id="AABL01001112">
    <property type="protein sequence ID" value="EAA15550.1"/>
    <property type="molecule type" value="Genomic_DNA"/>
</dbReference>